<feature type="transmembrane region" description="Helical" evidence="5">
    <location>
        <begin position="180"/>
        <end position="203"/>
    </location>
</feature>
<dbReference type="GO" id="GO:0008273">
    <property type="term" value="F:calcium, potassium:sodium antiporter activity"/>
    <property type="evidence" value="ECO:0007669"/>
    <property type="project" value="TreeGrafter"/>
</dbReference>
<dbReference type="PANTHER" id="PTHR10846:SF8">
    <property type="entry name" value="INNER MEMBRANE PROTEIN YRBG"/>
    <property type="match status" value="1"/>
</dbReference>
<dbReference type="InterPro" id="IPR004837">
    <property type="entry name" value="NaCa_Exmemb"/>
</dbReference>
<feature type="transmembrane region" description="Helical" evidence="5">
    <location>
        <begin position="87"/>
        <end position="104"/>
    </location>
</feature>
<feature type="transmembrane region" description="Helical" evidence="5">
    <location>
        <begin position="218"/>
        <end position="242"/>
    </location>
</feature>
<feature type="transmembrane region" description="Helical" evidence="5">
    <location>
        <begin position="147"/>
        <end position="168"/>
    </location>
</feature>
<dbReference type="InterPro" id="IPR004481">
    <property type="entry name" value="K/Na/Ca-exchanger"/>
</dbReference>
<reference evidence="7 8" key="1">
    <citation type="journal article" date="2016" name="Nat. Commun.">
        <title>Thousands of microbial genomes shed light on interconnected biogeochemical processes in an aquifer system.</title>
        <authorList>
            <person name="Anantharaman K."/>
            <person name="Brown C.T."/>
            <person name="Hug L.A."/>
            <person name="Sharon I."/>
            <person name="Castelle C.J."/>
            <person name="Probst A.J."/>
            <person name="Thomas B.C."/>
            <person name="Singh A."/>
            <person name="Wilkins M.J."/>
            <person name="Karaoz U."/>
            <person name="Brodie E.L."/>
            <person name="Williams K.H."/>
            <person name="Hubbard S.S."/>
            <person name="Banfield J.F."/>
        </authorList>
    </citation>
    <scope>NUCLEOTIDE SEQUENCE [LARGE SCALE GENOMIC DNA]</scope>
</reference>
<accession>A0A1G2KQI2</accession>
<sequence>MAHVFGGYAQFISYVLFVLGLFLLIKGADWFIDGASAIAKRLGVSSFFIGLTVVAFGTSAPELVVSITSALHGKNDIALGNILGSNISNILLILGIATVIHPLVIRRASAWKEIPFSLFAIVLLGLMASDALWGGNGMVSLVGRVDGLILLFCFVAFLIYSVSIRSVMPEEGAAVAPSLSLARGLLIGVVGMFGLLVGGTWVVDGAVLIANNLGMSEAVIGLTIIAIGTSLPELMTSVVAAYRRNADIAVGNIIGSNIFNVFFVLGLTSVLAPIRVPRQLISDIVVAIIATILLLIGVFTGQKYLLDRKYGYMFITLYASYLLFLILRELQ</sequence>
<organism evidence="7 8">
    <name type="scientific">Candidatus Sungbacteria bacterium RIFCSPHIGHO2_02_FULL_51_29</name>
    <dbReference type="NCBI Taxonomy" id="1802273"/>
    <lineage>
        <taxon>Bacteria</taxon>
        <taxon>Candidatus Sungiibacteriota</taxon>
    </lineage>
</organism>
<name>A0A1G2KQI2_9BACT</name>
<evidence type="ECO:0000256" key="4">
    <source>
        <dbReference type="ARBA" id="ARBA00023136"/>
    </source>
</evidence>
<feature type="domain" description="Sodium/calcium exchanger membrane region" evidence="6">
    <location>
        <begin position="185"/>
        <end position="326"/>
    </location>
</feature>
<evidence type="ECO:0000313" key="7">
    <source>
        <dbReference type="EMBL" id="OHA01678.1"/>
    </source>
</evidence>
<gene>
    <name evidence="7" type="ORF">A3C16_04425</name>
</gene>
<protein>
    <recommendedName>
        <fullName evidence="6">Sodium/calcium exchanger membrane region domain-containing protein</fullName>
    </recommendedName>
</protein>
<evidence type="ECO:0000256" key="2">
    <source>
        <dbReference type="ARBA" id="ARBA00022692"/>
    </source>
</evidence>
<feature type="transmembrane region" description="Helical" evidence="5">
    <location>
        <begin position="280"/>
        <end position="298"/>
    </location>
</feature>
<dbReference type="Gene3D" id="1.20.1420.30">
    <property type="entry name" value="NCX, central ion-binding region"/>
    <property type="match status" value="1"/>
</dbReference>
<keyword evidence="2 5" id="KW-0812">Transmembrane</keyword>
<feature type="transmembrane region" description="Helical" evidence="5">
    <location>
        <begin position="116"/>
        <end position="135"/>
    </location>
</feature>
<evidence type="ECO:0000256" key="3">
    <source>
        <dbReference type="ARBA" id="ARBA00022989"/>
    </source>
</evidence>
<dbReference type="GO" id="GO:0005262">
    <property type="term" value="F:calcium channel activity"/>
    <property type="evidence" value="ECO:0007669"/>
    <property type="project" value="TreeGrafter"/>
</dbReference>
<evidence type="ECO:0000256" key="1">
    <source>
        <dbReference type="ARBA" id="ARBA00004141"/>
    </source>
</evidence>
<keyword evidence="3 5" id="KW-1133">Transmembrane helix</keyword>
<dbReference type="Proteomes" id="UP000177811">
    <property type="component" value="Unassembled WGS sequence"/>
</dbReference>
<proteinExistence type="predicted"/>
<evidence type="ECO:0000259" key="6">
    <source>
        <dbReference type="Pfam" id="PF01699"/>
    </source>
</evidence>
<dbReference type="InterPro" id="IPR044880">
    <property type="entry name" value="NCX_ion-bd_dom_sf"/>
</dbReference>
<comment type="caution">
    <text evidence="7">The sequence shown here is derived from an EMBL/GenBank/DDBJ whole genome shotgun (WGS) entry which is preliminary data.</text>
</comment>
<dbReference type="PANTHER" id="PTHR10846">
    <property type="entry name" value="SODIUM/POTASSIUM/CALCIUM EXCHANGER"/>
    <property type="match status" value="1"/>
</dbReference>
<keyword evidence="4 5" id="KW-0472">Membrane</keyword>
<dbReference type="GO" id="GO:0005886">
    <property type="term" value="C:plasma membrane"/>
    <property type="evidence" value="ECO:0007669"/>
    <property type="project" value="TreeGrafter"/>
</dbReference>
<feature type="transmembrane region" description="Helical" evidence="5">
    <location>
        <begin position="254"/>
        <end position="274"/>
    </location>
</feature>
<feature type="transmembrane region" description="Helical" evidence="5">
    <location>
        <begin position="44"/>
        <end position="67"/>
    </location>
</feature>
<feature type="transmembrane region" description="Helical" evidence="5">
    <location>
        <begin position="12"/>
        <end position="32"/>
    </location>
</feature>
<comment type="subcellular location">
    <subcellularLocation>
        <location evidence="1">Membrane</location>
        <topology evidence="1">Multi-pass membrane protein</topology>
    </subcellularLocation>
</comment>
<evidence type="ECO:0000256" key="5">
    <source>
        <dbReference type="SAM" id="Phobius"/>
    </source>
</evidence>
<evidence type="ECO:0000313" key="8">
    <source>
        <dbReference type="Proteomes" id="UP000177811"/>
    </source>
</evidence>
<dbReference type="AlphaFoldDB" id="A0A1G2KQI2"/>
<dbReference type="Pfam" id="PF01699">
    <property type="entry name" value="Na_Ca_ex"/>
    <property type="match status" value="2"/>
</dbReference>
<dbReference type="NCBIfam" id="TIGR00367">
    <property type="entry name" value="calcium/sodium antiporter"/>
    <property type="match status" value="1"/>
</dbReference>
<dbReference type="GO" id="GO:0006874">
    <property type="term" value="P:intracellular calcium ion homeostasis"/>
    <property type="evidence" value="ECO:0007669"/>
    <property type="project" value="TreeGrafter"/>
</dbReference>
<feature type="domain" description="Sodium/calcium exchanger membrane region" evidence="6">
    <location>
        <begin position="13"/>
        <end position="161"/>
    </location>
</feature>
<feature type="transmembrane region" description="Helical" evidence="5">
    <location>
        <begin position="310"/>
        <end position="327"/>
    </location>
</feature>
<dbReference type="EMBL" id="MHQL01000057">
    <property type="protein sequence ID" value="OHA01678.1"/>
    <property type="molecule type" value="Genomic_DNA"/>
</dbReference>